<reference evidence="2" key="1">
    <citation type="journal article" date="2014" name="Genome Announc.">
        <title>Genome Sequence of Arthrobacter siccitolerans 4J27, a Xeroprotectant-Producing Desiccation-Tolerant Microorganism.</title>
        <authorList>
            <person name="Manzanera M."/>
            <person name="Santa-Cruz-Calvo L."/>
            <person name="Vilchez J.I."/>
            <person name="Garcia-Fontana C."/>
            <person name="Silva-Castro G.A."/>
            <person name="Calvo C."/>
            <person name="Gonzalez-Lopez J."/>
        </authorList>
    </citation>
    <scope>NUCLEOTIDE SEQUENCE [LARGE SCALE GENOMIC DNA]</scope>
    <source>
        <strain evidence="2">4J27</strain>
    </source>
</reference>
<sequence length="43" mass="4716">MAIDPSAACRKALRVWLLRTAVAADHFHPVSLANQTVSEARQN</sequence>
<accession>A0A024GYK1</accession>
<keyword evidence="2" id="KW-1185">Reference proteome</keyword>
<proteinExistence type="predicted"/>
<gene>
    <name evidence="1" type="ORF">ARTSIC4J27_947</name>
</gene>
<dbReference type="AlphaFoldDB" id="A0A024GYK1"/>
<comment type="caution">
    <text evidence="1">The sequence shown here is derived from an EMBL/GenBank/DDBJ whole genome shotgun (WGS) entry which is preliminary data.</text>
</comment>
<name>A0A024GYK1_9MICC</name>
<protein>
    <submittedName>
        <fullName evidence="1">Uncharacterized protein</fullName>
    </submittedName>
</protein>
<organism evidence="1 2">
    <name type="scientific">Pseudarthrobacter siccitolerans</name>
    <dbReference type="NCBI Taxonomy" id="861266"/>
    <lineage>
        <taxon>Bacteria</taxon>
        <taxon>Bacillati</taxon>
        <taxon>Actinomycetota</taxon>
        <taxon>Actinomycetes</taxon>
        <taxon>Micrococcales</taxon>
        <taxon>Micrococcaceae</taxon>
        <taxon>Pseudarthrobacter</taxon>
    </lineage>
</organism>
<evidence type="ECO:0000313" key="1">
    <source>
        <dbReference type="EMBL" id="CCQ45015.1"/>
    </source>
</evidence>
<evidence type="ECO:0000313" key="2">
    <source>
        <dbReference type="Proteomes" id="UP000035722"/>
    </source>
</evidence>
<dbReference type="Proteomes" id="UP000035722">
    <property type="component" value="Unassembled WGS sequence"/>
</dbReference>
<dbReference type="EMBL" id="CAQI01000031">
    <property type="protein sequence ID" value="CCQ45015.1"/>
    <property type="molecule type" value="Genomic_DNA"/>
</dbReference>